<sequence>EGAGGEGIDSLLVGGERKRRRKKGVCGPLRAGEREGGGCGWDGATPWSELSVCHSSFPMT</sequence>
<dbReference type="AlphaFoldDB" id="A0A9E7HJR2"/>
<accession>A0A9E7HJR2</accession>
<evidence type="ECO:0000313" key="1">
    <source>
        <dbReference type="EMBL" id="URE35876.1"/>
    </source>
</evidence>
<dbReference type="Proteomes" id="UP001055439">
    <property type="component" value="Chromosome 8"/>
</dbReference>
<organism evidence="1 2">
    <name type="scientific">Musa troglodytarum</name>
    <name type="common">fe'i banana</name>
    <dbReference type="NCBI Taxonomy" id="320322"/>
    <lineage>
        <taxon>Eukaryota</taxon>
        <taxon>Viridiplantae</taxon>
        <taxon>Streptophyta</taxon>
        <taxon>Embryophyta</taxon>
        <taxon>Tracheophyta</taxon>
        <taxon>Spermatophyta</taxon>
        <taxon>Magnoliopsida</taxon>
        <taxon>Liliopsida</taxon>
        <taxon>Zingiberales</taxon>
        <taxon>Musaceae</taxon>
        <taxon>Musa</taxon>
    </lineage>
</organism>
<reference evidence="1" key="1">
    <citation type="submission" date="2022-05" db="EMBL/GenBank/DDBJ databases">
        <title>The Musa troglodytarum L. genome provides insights into the mechanism of non-climacteric behaviour and enrichment of carotenoids.</title>
        <authorList>
            <person name="Wang J."/>
        </authorList>
    </citation>
    <scope>NUCLEOTIDE SEQUENCE</scope>
    <source>
        <tissue evidence="1">Leaf</tissue>
    </source>
</reference>
<gene>
    <name evidence="1" type="ORF">MUK42_30183</name>
</gene>
<name>A0A9E7HJR2_9LILI</name>
<dbReference type="EMBL" id="CP097510">
    <property type="protein sequence ID" value="URE35876.1"/>
    <property type="molecule type" value="Genomic_DNA"/>
</dbReference>
<feature type="non-terminal residue" evidence="1">
    <location>
        <position position="1"/>
    </location>
</feature>
<keyword evidence="2" id="KW-1185">Reference proteome</keyword>
<proteinExistence type="predicted"/>
<evidence type="ECO:0000313" key="2">
    <source>
        <dbReference type="Proteomes" id="UP001055439"/>
    </source>
</evidence>
<protein>
    <submittedName>
        <fullName evidence="1">Uncharacterized protein</fullName>
    </submittedName>
</protein>